<dbReference type="STRING" id="5762.D2V742"/>
<reference evidence="7 8" key="1">
    <citation type="journal article" date="2010" name="Cell">
        <title>The genome of Naegleria gruberi illuminates early eukaryotic versatility.</title>
        <authorList>
            <person name="Fritz-Laylin L.K."/>
            <person name="Prochnik S.E."/>
            <person name="Ginger M.L."/>
            <person name="Dacks J.B."/>
            <person name="Carpenter M.L."/>
            <person name="Field M.C."/>
            <person name="Kuo A."/>
            <person name="Paredez A."/>
            <person name="Chapman J."/>
            <person name="Pham J."/>
            <person name="Shu S."/>
            <person name="Neupane R."/>
            <person name="Cipriano M."/>
            <person name="Mancuso J."/>
            <person name="Tu H."/>
            <person name="Salamov A."/>
            <person name="Lindquist E."/>
            <person name="Shapiro H."/>
            <person name="Lucas S."/>
            <person name="Grigoriev I.V."/>
            <person name="Cande W.Z."/>
            <person name="Fulton C."/>
            <person name="Rokhsar D.S."/>
            <person name="Dawson S.C."/>
        </authorList>
    </citation>
    <scope>NUCLEOTIDE SEQUENCE [LARGE SCALE GENOMIC DNA]</scope>
    <source>
        <strain evidence="7 8">NEG-M</strain>
    </source>
</reference>
<protein>
    <submittedName>
        <fullName evidence="7">Predicted protein</fullName>
    </submittedName>
</protein>
<keyword evidence="3" id="KW-0479">Metal-binding</keyword>
<evidence type="ECO:0000313" key="8">
    <source>
        <dbReference type="Proteomes" id="UP000006671"/>
    </source>
</evidence>
<dbReference type="InterPro" id="IPR011992">
    <property type="entry name" value="EF-hand-dom_pair"/>
</dbReference>
<dbReference type="RefSeq" id="XP_002679938.1">
    <property type="nucleotide sequence ID" value="XM_002679892.1"/>
</dbReference>
<dbReference type="GO" id="GO:0005509">
    <property type="term" value="F:calcium ion binding"/>
    <property type="evidence" value="ECO:0007669"/>
    <property type="project" value="InterPro"/>
</dbReference>
<dbReference type="OrthoDB" id="191686at2759"/>
<accession>D2V742</accession>
<dbReference type="Pfam" id="PF13499">
    <property type="entry name" value="EF-hand_7"/>
    <property type="match status" value="1"/>
</dbReference>
<feature type="domain" description="EF-hand" evidence="6">
    <location>
        <begin position="61"/>
        <end position="96"/>
    </location>
</feature>
<dbReference type="AlphaFoldDB" id="D2V742"/>
<keyword evidence="8" id="KW-1185">Reference proteome</keyword>
<dbReference type="PROSITE" id="PS50222">
    <property type="entry name" value="EF_HAND_2"/>
    <property type="match status" value="2"/>
</dbReference>
<comment type="similarity">
    <text evidence="1">Belongs to the recoverin family.</text>
</comment>
<evidence type="ECO:0000256" key="5">
    <source>
        <dbReference type="ARBA" id="ARBA00023288"/>
    </source>
</evidence>
<dbReference type="PRINTS" id="PR00450">
    <property type="entry name" value="RECOVERIN"/>
</dbReference>
<sequence length="194" mass="22578">MGNAKSRELVLSDEQMEELKAIGNFSERQVYYYLDSFYDEYPSGALDKETFVRENSEAHAGTRQMWSHIFDQLDKNGDGYFDFKEYLISLAVGTNSTNEEKLLFAFKVFDIGSDGYIDYYEFSQLYHFIFGNHKENEERAAKNQTVKEDKELDEKCRRLFEKLDANSQDGKLSMPEFVHGLKNDPVIIAAFTIF</sequence>
<keyword evidence="2" id="KW-0519">Myristate</keyword>
<dbReference type="InParanoid" id="D2V742"/>
<proteinExistence type="inferred from homology"/>
<organism evidence="8">
    <name type="scientific">Naegleria gruberi</name>
    <name type="common">Amoeba</name>
    <dbReference type="NCBI Taxonomy" id="5762"/>
    <lineage>
        <taxon>Eukaryota</taxon>
        <taxon>Discoba</taxon>
        <taxon>Heterolobosea</taxon>
        <taxon>Tetramitia</taxon>
        <taxon>Eutetramitia</taxon>
        <taxon>Vahlkampfiidae</taxon>
        <taxon>Naegleria</taxon>
    </lineage>
</organism>
<dbReference type="GeneID" id="8848958"/>
<dbReference type="Gene3D" id="1.10.238.10">
    <property type="entry name" value="EF-hand"/>
    <property type="match status" value="1"/>
</dbReference>
<dbReference type="OMA" id="WEFFGKK"/>
<feature type="domain" description="EF-hand" evidence="6">
    <location>
        <begin position="97"/>
        <end position="132"/>
    </location>
</feature>
<gene>
    <name evidence="7" type="ORF">NAEGRDRAFT_64663</name>
</gene>
<dbReference type="eggNOG" id="KOG0044">
    <property type="taxonomic scope" value="Eukaryota"/>
</dbReference>
<evidence type="ECO:0000256" key="3">
    <source>
        <dbReference type="ARBA" id="ARBA00022723"/>
    </source>
</evidence>
<dbReference type="Proteomes" id="UP000006671">
    <property type="component" value="Unassembled WGS sequence"/>
</dbReference>
<evidence type="ECO:0000259" key="6">
    <source>
        <dbReference type="PROSITE" id="PS50222"/>
    </source>
</evidence>
<dbReference type="KEGG" id="ngr:NAEGRDRAFT_64663"/>
<dbReference type="InterPro" id="IPR002048">
    <property type="entry name" value="EF_hand_dom"/>
</dbReference>
<keyword evidence="5" id="KW-0449">Lipoprotein</keyword>
<dbReference type="InterPro" id="IPR028846">
    <property type="entry name" value="Recoverin"/>
</dbReference>
<evidence type="ECO:0000256" key="2">
    <source>
        <dbReference type="ARBA" id="ARBA00022707"/>
    </source>
</evidence>
<evidence type="ECO:0000256" key="1">
    <source>
        <dbReference type="ARBA" id="ARBA00006049"/>
    </source>
</evidence>
<dbReference type="SMART" id="SM00054">
    <property type="entry name" value="EFh"/>
    <property type="match status" value="3"/>
</dbReference>
<evidence type="ECO:0000313" key="7">
    <source>
        <dbReference type="EMBL" id="EFC47194.1"/>
    </source>
</evidence>
<name>D2V742_NAEGR</name>
<dbReference type="VEuPathDB" id="AmoebaDB:NAEGRDRAFT_64663"/>
<dbReference type="PANTHER" id="PTHR23055">
    <property type="entry name" value="CALCIUM BINDING PROTEINS"/>
    <property type="match status" value="1"/>
</dbReference>
<dbReference type="SUPFAM" id="SSF47473">
    <property type="entry name" value="EF-hand"/>
    <property type="match status" value="1"/>
</dbReference>
<dbReference type="InterPro" id="IPR001751">
    <property type="entry name" value="S100/CaBP7/8-like_CS"/>
</dbReference>
<dbReference type="Pfam" id="PF13202">
    <property type="entry name" value="EF-hand_5"/>
    <property type="match status" value="1"/>
</dbReference>
<dbReference type="PANTHER" id="PTHR23055:SF178">
    <property type="entry name" value="NEUROCALCIN HOMOLOG"/>
    <property type="match status" value="1"/>
</dbReference>
<evidence type="ECO:0000256" key="4">
    <source>
        <dbReference type="ARBA" id="ARBA00022737"/>
    </source>
</evidence>
<keyword evidence="4" id="KW-0677">Repeat</keyword>
<dbReference type="PROSITE" id="PS00303">
    <property type="entry name" value="S100_CABP"/>
    <property type="match status" value="1"/>
</dbReference>
<dbReference type="EMBL" id="GG738855">
    <property type="protein sequence ID" value="EFC47194.1"/>
    <property type="molecule type" value="Genomic_DNA"/>
</dbReference>